<dbReference type="Proteomes" id="UP000827235">
    <property type="component" value="Segment"/>
</dbReference>
<protein>
    <submittedName>
        <fullName evidence="1">Uncharacterized protein</fullName>
    </submittedName>
</protein>
<accession>A0AAE7XT22</accession>
<sequence length="39" mass="4337">MHHVGGAEAPSSQLVRHTKRLVPTLFFNNLLSVTYVCRG</sequence>
<dbReference type="EMBL" id="MZ234019">
    <property type="protein sequence ID" value="QZI79619.1"/>
    <property type="molecule type" value="Genomic_DNA"/>
</dbReference>
<name>A0AAE7XT22_9CAUD</name>
<reference evidence="1 2" key="1">
    <citation type="submission" date="2021-05" db="EMBL/GenBank/DDBJ databases">
        <title>Naturally bred epsilon2 phages have an improved host range and effectivity in uropathogenic E. coli over their ancestor phages.</title>
        <authorList>
            <person name="Saez D."/>
            <person name="Loose M."/>
            <person name="Mutti M."/>
            <person name="Visram Z."/>
            <person name="Hitzenhammer E."/>
            <person name="Dippel D."/>
            <person name="Tisakova L."/>
            <person name="Schertler S."/>
            <person name="Wittmann J."/>
            <person name="Corsini L."/>
            <person name="Wagenlehner F."/>
        </authorList>
    </citation>
    <scope>NUCLEOTIDE SEQUENCE [LARGE SCALE GENOMIC DNA]</scope>
</reference>
<organism evidence="1 2">
    <name type="scientific">Escherichia phage vB_EcoP-101117UKE2</name>
    <dbReference type="NCBI Taxonomy" id="2865796"/>
    <lineage>
        <taxon>Viruses</taxon>
        <taxon>Duplodnaviria</taxon>
        <taxon>Heunggongvirae</taxon>
        <taxon>Uroviricota</taxon>
        <taxon>Caudoviricetes</taxon>
        <taxon>Autographivirales</taxon>
        <taxon>Autosignataviridae</taxon>
        <taxon>Molineuxvirinae</taxon>
        <taxon>Rodentiumvirus</taxon>
        <taxon>Rodentiumvirus P101117UKE2</taxon>
    </lineage>
</organism>
<evidence type="ECO:0000313" key="2">
    <source>
        <dbReference type="Proteomes" id="UP000827235"/>
    </source>
</evidence>
<evidence type="ECO:0000313" key="1">
    <source>
        <dbReference type="EMBL" id="QZI79619.1"/>
    </source>
</evidence>
<keyword evidence="2" id="KW-1185">Reference proteome</keyword>
<gene>
    <name evidence="1" type="ORF">101117UKE2_053</name>
</gene>
<proteinExistence type="predicted"/>